<dbReference type="STRING" id="383372.Rcas_1002"/>
<dbReference type="GO" id="GO:0006265">
    <property type="term" value="P:DNA topological change"/>
    <property type="evidence" value="ECO:0007669"/>
    <property type="project" value="InterPro"/>
</dbReference>
<dbReference type="EMBL" id="CP000804">
    <property type="protein sequence ID" value="ABU57110.1"/>
    <property type="molecule type" value="Genomic_DNA"/>
</dbReference>
<name>A7NI13_ROSCS</name>
<dbReference type="Pfam" id="PF08378">
    <property type="entry name" value="NERD"/>
    <property type="match status" value="1"/>
</dbReference>
<dbReference type="PROSITE" id="PS50965">
    <property type="entry name" value="NERD"/>
    <property type="match status" value="1"/>
</dbReference>
<dbReference type="Pfam" id="PF01396">
    <property type="entry name" value="Zn_ribbon_Top1"/>
    <property type="match status" value="1"/>
</dbReference>
<protein>
    <submittedName>
        <fullName evidence="2">NERD domain protein</fullName>
    </submittedName>
</protein>
<dbReference type="SUPFAM" id="SSF57783">
    <property type="entry name" value="Zinc beta-ribbon"/>
    <property type="match status" value="1"/>
</dbReference>
<dbReference type="InterPro" id="IPR011528">
    <property type="entry name" value="NERD"/>
</dbReference>
<reference evidence="2 3" key="1">
    <citation type="submission" date="2007-08" db="EMBL/GenBank/DDBJ databases">
        <title>Complete sequence of Roseiflexus castenholzii DSM 13941.</title>
        <authorList>
            <consortium name="US DOE Joint Genome Institute"/>
            <person name="Copeland A."/>
            <person name="Lucas S."/>
            <person name="Lapidus A."/>
            <person name="Barry K."/>
            <person name="Glavina del Rio T."/>
            <person name="Dalin E."/>
            <person name="Tice H."/>
            <person name="Pitluck S."/>
            <person name="Thompson L.S."/>
            <person name="Brettin T."/>
            <person name="Bruce D."/>
            <person name="Detter J.C."/>
            <person name="Han C."/>
            <person name="Tapia R."/>
            <person name="Schmutz J."/>
            <person name="Larimer F."/>
            <person name="Land M."/>
            <person name="Hauser L."/>
            <person name="Kyrpides N."/>
            <person name="Mikhailova N."/>
            <person name="Bryant D.A."/>
            <person name="Hanada S."/>
            <person name="Tsukatani Y."/>
            <person name="Richardson P."/>
        </authorList>
    </citation>
    <scope>NUCLEOTIDE SEQUENCE [LARGE SCALE GENOMIC DNA]</scope>
    <source>
        <strain evidence="3">DSM 13941 / HLO8</strain>
    </source>
</reference>
<sequence length="281" mass="32875">MARLIQQPDSIRQDFYRRIRAKIQYEKNEYQQCINRDMPFLGGFMNEFTGFMFEMDRLWNHMKGATGEHLVLHAIARFLPHSWVIAQGAILEPYPNWFTQIDHVLIGPPGIFLVETKAWSGSYFVQGDKWKRKDGHCWVNCSSPTRQADYHRNMWLLWMQQHVSGDFYRKIIPLIHSVIVLTNIEWIKAKSTPVPILIGTRCLINYLLSQKQIGLQASEIETIAHLTAFQPRYNQQVPRCPKCHALMIPRLAKKGHLQGNWFYGCPNYPACREIHSIQNIP</sequence>
<dbReference type="GO" id="GO:0005694">
    <property type="term" value="C:chromosome"/>
    <property type="evidence" value="ECO:0007669"/>
    <property type="project" value="InterPro"/>
</dbReference>
<dbReference type="InterPro" id="IPR013498">
    <property type="entry name" value="Topo_IA_Znf"/>
</dbReference>
<evidence type="ECO:0000313" key="2">
    <source>
        <dbReference type="EMBL" id="ABU57110.1"/>
    </source>
</evidence>
<keyword evidence="3" id="KW-1185">Reference proteome</keyword>
<evidence type="ECO:0000313" key="3">
    <source>
        <dbReference type="Proteomes" id="UP000000263"/>
    </source>
</evidence>
<dbReference type="eggNOG" id="COG0551">
    <property type="taxonomic scope" value="Bacteria"/>
</dbReference>
<feature type="domain" description="NERD" evidence="1">
    <location>
        <begin position="63"/>
        <end position="178"/>
    </location>
</feature>
<organism evidence="2 3">
    <name type="scientific">Roseiflexus castenholzii (strain DSM 13941 / HLO8)</name>
    <dbReference type="NCBI Taxonomy" id="383372"/>
    <lineage>
        <taxon>Bacteria</taxon>
        <taxon>Bacillati</taxon>
        <taxon>Chloroflexota</taxon>
        <taxon>Chloroflexia</taxon>
        <taxon>Chloroflexales</taxon>
        <taxon>Roseiflexineae</taxon>
        <taxon>Roseiflexaceae</taxon>
        <taxon>Roseiflexus</taxon>
    </lineage>
</organism>
<dbReference type="GO" id="GO:0003916">
    <property type="term" value="F:DNA topoisomerase activity"/>
    <property type="evidence" value="ECO:0007669"/>
    <property type="project" value="InterPro"/>
</dbReference>
<accession>A7NI13</accession>
<dbReference type="GO" id="GO:0003677">
    <property type="term" value="F:DNA binding"/>
    <property type="evidence" value="ECO:0007669"/>
    <property type="project" value="InterPro"/>
</dbReference>
<evidence type="ECO:0000259" key="1">
    <source>
        <dbReference type="PROSITE" id="PS50965"/>
    </source>
</evidence>
<dbReference type="Gene3D" id="3.30.65.10">
    <property type="entry name" value="Bacterial Topoisomerase I, domain 1"/>
    <property type="match status" value="1"/>
</dbReference>
<dbReference type="HOGENOM" id="CLU_078999_0_0_0"/>
<dbReference type="OrthoDB" id="9797274at2"/>
<gene>
    <name evidence="2" type="ordered locus">Rcas_1002</name>
</gene>
<proteinExistence type="predicted"/>
<dbReference type="KEGG" id="rca:Rcas_1002"/>
<dbReference type="AlphaFoldDB" id="A7NI13"/>
<dbReference type="RefSeq" id="WP_012119540.1">
    <property type="nucleotide sequence ID" value="NC_009767.1"/>
</dbReference>
<dbReference type="Proteomes" id="UP000000263">
    <property type="component" value="Chromosome"/>
</dbReference>